<organism evidence="12 13">
    <name type="scientific">Fibrella aquatilis</name>
    <dbReference type="NCBI Taxonomy" id="2817059"/>
    <lineage>
        <taxon>Bacteria</taxon>
        <taxon>Pseudomonadati</taxon>
        <taxon>Bacteroidota</taxon>
        <taxon>Cytophagia</taxon>
        <taxon>Cytophagales</taxon>
        <taxon>Spirosomataceae</taxon>
        <taxon>Fibrella</taxon>
    </lineage>
</organism>
<dbReference type="GO" id="GO:0103068">
    <property type="term" value="F:leukotriene C4 gamma-glutamyl transferase activity"/>
    <property type="evidence" value="ECO:0007669"/>
    <property type="project" value="UniProtKB-EC"/>
</dbReference>
<evidence type="ECO:0000313" key="13">
    <source>
        <dbReference type="Proteomes" id="UP000664795"/>
    </source>
</evidence>
<dbReference type="PRINTS" id="PR01210">
    <property type="entry name" value="GGTRANSPTASE"/>
</dbReference>
<evidence type="ECO:0000256" key="3">
    <source>
        <dbReference type="ARBA" id="ARBA00009381"/>
    </source>
</evidence>
<evidence type="ECO:0000256" key="7">
    <source>
        <dbReference type="ARBA" id="ARBA00023315"/>
    </source>
</evidence>
<dbReference type="InterPro" id="IPR043138">
    <property type="entry name" value="GGT_lsub"/>
</dbReference>
<reference evidence="12 13" key="1">
    <citation type="submission" date="2021-03" db="EMBL/GenBank/DDBJ databases">
        <title>Fibrella sp. HMF5036 genome sequencing and assembly.</title>
        <authorList>
            <person name="Kang H."/>
            <person name="Kim H."/>
            <person name="Bae S."/>
            <person name="Joh K."/>
        </authorList>
    </citation>
    <scope>NUCLEOTIDE SEQUENCE [LARGE SCALE GENOMIC DNA]</scope>
    <source>
        <strain evidence="12 13">HMF5036</strain>
    </source>
</reference>
<evidence type="ECO:0000256" key="8">
    <source>
        <dbReference type="ARBA" id="ARBA00047417"/>
    </source>
</evidence>
<comment type="PTM">
    <text evidence="11">Cleaved by autocatalysis into a large and a small subunit.</text>
</comment>
<evidence type="ECO:0000256" key="5">
    <source>
        <dbReference type="ARBA" id="ARBA00022801"/>
    </source>
</evidence>
<feature type="binding site" evidence="10">
    <location>
        <position position="516"/>
    </location>
    <ligand>
        <name>L-glutamate</name>
        <dbReference type="ChEBI" id="CHEBI:29985"/>
    </ligand>
</feature>
<dbReference type="EC" id="2.3.2.2" evidence="11"/>
<dbReference type="InterPro" id="IPR000101">
    <property type="entry name" value="GGT_peptidase"/>
</dbReference>
<comment type="catalytic activity">
    <reaction evidence="8 11">
        <text>an N-terminal (5-L-glutamyl)-[peptide] + an alpha-amino acid = 5-L-glutamyl amino acid + an N-terminal L-alpha-aminoacyl-[peptide]</text>
        <dbReference type="Rhea" id="RHEA:23904"/>
        <dbReference type="Rhea" id="RHEA-COMP:9780"/>
        <dbReference type="Rhea" id="RHEA-COMP:9795"/>
        <dbReference type="ChEBI" id="CHEBI:77644"/>
        <dbReference type="ChEBI" id="CHEBI:78597"/>
        <dbReference type="ChEBI" id="CHEBI:78599"/>
        <dbReference type="ChEBI" id="CHEBI:78608"/>
        <dbReference type="EC" id="2.3.2.2"/>
    </reaction>
</comment>
<sequence>MRIAKIPTYITLFGLPVLIGVACKPSQSTNPQVAATPAVQTGQGVYQYREEDPTRSGSPVKPFFSDRQGVVGRNGMVASAHPEASAVGLNILKAGGNAVDAAVATQFALAVVYPGAGNIGGGGYFVYRDKAGEAHTLDYREKAPATASADMYLDSAKNVRKGGLSISGHLASGVPGAVDGMVQAHQKYGKLTWAQVVQPAIDLAEKGFSLTERDATGLNRIKTDLQTYNPGKTYFMRADSRAWQKGDTLVQADLGKTLRRIQTQGRAGFYEGETAKLLAAEMQRGNPATGPGLITEADLAAYHAVWRDPVRATYKNYTILTMPPTSSGGVVLVQLMRLVEPYPLRRWGWNRDSTVQVMVEAERRVYADRAKFLGDPDFVKVPTTQLMDPAYLRQRWNSFDFAKATPSSAVSGGAIPGYESLETTHFSVVDKEGNAVSITTTLNGGYGSRVVVGGAGFFMNNEMDDFSIKPGTPNMYGLVGNQANAIAPGKRMLSSMTPTILERDGKLFMVVGTPGGSTIMTSVFQTILNVVEHGMTMQQAVNALKFHHQWLPDKVIFENGAFSDATQQTLSQKGYNLERLTNTLGRMDCVLVRHDGSYEGASDPRADNTARGY</sequence>
<accession>A0A939G5X6</accession>
<dbReference type="Proteomes" id="UP000664795">
    <property type="component" value="Unassembled WGS sequence"/>
</dbReference>
<dbReference type="PROSITE" id="PS00462">
    <property type="entry name" value="G_GLU_TRANSPEPTIDASE"/>
    <property type="match status" value="1"/>
</dbReference>
<dbReference type="InterPro" id="IPR043137">
    <property type="entry name" value="GGT_ssub_C"/>
</dbReference>
<gene>
    <name evidence="12" type="primary">ggt</name>
    <name evidence="12" type="ORF">J2I48_08380</name>
</gene>
<dbReference type="GO" id="GO:0036374">
    <property type="term" value="F:glutathione hydrolase activity"/>
    <property type="evidence" value="ECO:0007669"/>
    <property type="project" value="UniProtKB-UniRule"/>
</dbReference>
<evidence type="ECO:0000313" key="12">
    <source>
        <dbReference type="EMBL" id="MBO0931005.1"/>
    </source>
</evidence>
<dbReference type="NCBIfam" id="TIGR00066">
    <property type="entry name" value="g_glut_trans"/>
    <property type="match status" value="1"/>
</dbReference>
<dbReference type="InterPro" id="IPR029055">
    <property type="entry name" value="Ntn_hydrolases_N"/>
</dbReference>
<keyword evidence="13" id="KW-1185">Reference proteome</keyword>
<feature type="binding site" evidence="10">
    <location>
        <position position="465"/>
    </location>
    <ligand>
        <name>L-glutamate</name>
        <dbReference type="ChEBI" id="CHEBI:29985"/>
    </ligand>
</feature>
<dbReference type="InterPro" id="IPR055262">
    <property type="entry name" value="GGT_CS"/>
</dbReference>
<evidence type="ECO:0000256" key="1">
    <source>
        <dbReference type="ARBA" id="ARBA00001049"/>
    </source>
</evidence>
<dbReference type="PANTHER" id="PTHR43199:SF1">
    <property type="entry name" value="GLUTATHIONE HYDROLASE PROENZYME"/>
    <property type="match status" value="1"/>
</dbReference>
<dbReference type="EMBL" id="JAFMYU010000005">
    <property type="protein sequence ID" value="MBO0931005.1"/>
    <property type="molecule type" value="Genomic_DNA"/>
</dbReference>
<dbReference type="Pfam" id="PF01019">
    <property type="entry name" value="G_glu_transpept"/>
    <property type="match status" value="1"/>
</dbReference>
<evidence type="ECO:0000256" key="6">
    <source>
        <dbReference type="ARBA" id="ARBA00023145"/>
    </source>
</evidence>
<evidence type="ECO:0000256" key="10">
    <source>
        <dbReference type="PIRSR" id="PIRSR600101-2"/>
    </source>
</evidence>
<feature type="active site" description="Nucleophile" evidence="9">
    <location>
        <position position="423"/>
    </location>
</feature>
<dbReference type="InterPro" id="IPR051792">
    <property type="entry name" value="GGT_bact"/>
</dbReference>
<keyword evidence="5 11" id="KW-0378">Hydrolase</keyword>
<feature type="binding site" evidence="10">
    <location>
        <position position="140"/>
    </location>
    <ligand>
        <name>L-glutamate</name>
        <dbReference type="ChEBI" id="CHEBI:29985"/>
    </ligand>
</feature>
<comment type="subunit">
    <text evidence="11">This enzyme consists of two polypeptide chains, which are synthesized in precursor form from a single polypeptide.</text>
</comment>
<protein>
    <recommendedName>
        <fullName evidence="11">Glutathione hydrolase proenzyme</fullName>
        <ecNumber evidence="11">2.3.2.2</ecNumber>
        <ecNumber evidence="11">3.4.19.13</ecNumber>
    </recommendedName>
    <component>
        <recommendedName>
            <fullName evidence="11">Glutathione hydrolase large chain</fullName>
        </recommendedName>
    </component>
    <component>
        <recommendedName>
            <fullName evidence="11">Glutathione hydrolase small chain</fullName>
        </recommendedName>
    </component>
</protein>
<dbReference type="SUPFAM" id="SSF56235">
    <property type="entry name" value="N-terminal nucleophile aminohydrolases (Ntn hydrolases)"/>
    <property type="match status" value="1"/>
</dbReference>
<comment type="similarity">
    <text evidence="3 11">Belongs to the gamma-glutamyltransferase family.</text>
</comment>
<dbReference type="Gene3D" id="1.10.246.130">
    <property type="match status" value="1"/>
</dbReference>
<keyword evidence="4 11" id="KW-0808">Transferase</keyword>
<dbReference type="EC" id="3.4.19.13" evidence="11"/>
<evidence type="ECO:0000256" key="11">
    <source>
        <dbReference type="RuleBase" id="RU368036"/>
    </source>
</evidence>
<feature type="binding site" evidence="10">
    <location>
        <begin position="441"/>
        <end position="443"/>
    </location>
    <ligand>
        <name>L-glutamate</name>
        <dbReference type="ChEBI" id="CHEBI:29985"/>
    </ligand>
</feature>
<dbReference type="GO" id="GO:0006750">
    <property type="term" value="P:glutathione biosynthetic process"/>
    <property type="evidence" value="ECO:0007669"/>
    <property type="project" value="UniProtKB-KW"/>
</dbReference>
<keyword evidence="11" id="KW-0317">Glutathione biosynthesis</keyword>
<name>A0A939G5X6_9BACT</name>
<comment type="pathway">
    <text evidence="11">Sulfur metabolism; glutathione metabolism.</text>
</comment>
<comment type="caution">
    <text evidence="12">The sequence shown here is derived from an EMBL/GenBank/DDBJ whole genome shotgun (WGS) entry which is preliminary data.</text>
</comment>
<dbReference type="PROSITE" id="PS51257">
    <property type="entry name" value="PROKAR_LIPOPROTEIN"/>
    <property type="match status" value="1"/>
</dbReference>
<comment type="catalytic activity">
    <reaction evidence="2 11">
        <text>glutathione + H2O = L-cysteinylglycine + L-glutamate</text>
        <dbReference type="Rhea" id="RHEA:28807"/>
        <dbReference type="ChEBI" id="CHEBI:15377"/>
        <dbReference type="ChEBI" id="CHEBI:29985"/>
        <dbReference type="ChEBI" id="CHEBI:57925"/>
        <dbReference type="ChEBI" id="CHEBI:61694"/>
        <dbReference type="EC" id="3.4.19.13"/>
    </reaction>
</comment>
<evidence type="ECO:0000256" key="2">
    <source>
        <dbReference type="ARBA" id="ARBA00001089"/>
    </source>
</evidence>
<dbReference type="PANTHER" id="PTHR43199">
    <property type="entry name" value="GLUTATHIONE HYDROLASE"/>
    <property type="match status" value="1"/>
</dbReference>
<evidence type="ECO:0000256" key="4">
    <source>
        <dbReference type="ARBA" id="ARBA00022679"/>
    </source>
</evidence>
<comment type="catalytic activity">
    <reaction evidence="1 11">
        <text>an S-substituted glutathione + H2O = an S-substituted L-cysteinylglycine + L-glutamate</text>
        <dbReference type="Rhea" id="RHEA:59468"/>
        <dbReference type="ChEBI" id="CHEBI:15377"/>
        <dbReference type="ChEBI" id="CHEBI:29985"/>
        <dbReference type="ChEBI" id="CHEBI:90779"/>
        <dbReference type="ChEBI" id="CHEBI:143103"/>
        <dbReference type="EC" id="3.4.19.13"/>
    </reaction>
</comment>
<keyword evidence="7 11" id="KW-0012">Acyltransferase</keyword>
<dbReference type="AlphaFoldDB" id="A0A939G5X6"/>
<dbReference type="Gene3D" id="3.60.20.40">
    <property type="match status" value="1"/>
</dbReference>
<evidence type="ECO:0000256" key="9">
    <source>
        <dbReference type="PIRSR" id="PIRSR600101-1"/>
    </source>
</evidence>
<dbReference type="GO" id="GO:0006751">
    <property type="term" value="P:glutathione catabolic process"/>
    <property type="evidence" value="ECO:0007669"/>
    <property type="project" value="UniProtKB-UniRule"/>
</dbReference>
<keyword evidence="6 11" id="KW-0865">Zymogen</keyword>
<dbReference type="RefSeq" id="WP_207334968.1">
    <property type="nucleotide sequence ID" value="NZ_JAFMYU010000005.1"/>
</dbReference>
<proteinExistence type="inferred from homology"/>
<feature type="binding site" evidence="10">
    <location>
        <begin position="494"/>
        <end position="495"/>
    </location>
    <ligand>
        <name>L-glutamate</name>
        <dbReference type="ChEBI" id="CHEBI:29985"/>
    </ligand>
</feature>